<accession>A0A8T3C490</accession>
<dbReference type="EMBL" id="JAGYWB010000004">
    <property type="protein sequence ID" value="KAI0524655.1"/>
    <property type="molecule type" value="Genomic_DNA"/>
</dbReference>
<evidence type="ECO:0000256" key="1">
    <source>
        <dbReference type="SAM" id="MobiDB-lite"/>
    </source>
</evidence>
<comment type="caution">
    <text evidence="2">The sequence shown here is derived from an EMBL/GenBank/DDBJ whole genome shotgun (WGS) entry which is preliminary data.</text>
</comment>
<evidence type="ECO:0000313" key="3">
    <source>
        <dbReference type="Proteomes" id="UP000829196"/>
    </source>
</evidence>
<feature type="region of interest" description="Disordered" evidence="1">
    <location>
        <begin position="223"/>
        <end position="265"/>
    </location>
</feature>
<dbReference type="AlphaFoldDB" id="A0A8T3C490"/>
<reference evidence="2" key="1">
    <citation type="journal article" date="2022" name="Front. Genet.">
        <title>Chromosome-Scale Assembly of the Dendrobium nobile Genome Provides Insights Into the Molecular Mechanism of the Biosynthesis of the Medicinal Active Ingredient of Dendrobium.</title>
        <authorList>
            <person name="Xu Q."/>
            <person name="Niu S.-C."/>
            <person name="Li K.-L."/>
            <person name="Zheng P.-J."/>
            <person name="Zhang X.-J."/>
            <person name="Jia Y."/>
            <person name="Liu Y."/>
            <person name="Niu Y.-X."/>
            <person name="Yu L.-H."/>
            <person name="Chen D.-F."/>
            <person name="Zhang G.-Q."/>
        </authorList>
    </citation>
    <scope>NUCLEOTIDE SEQUENCE</scope>
    <source>
        <tissue evidence="2">Leaf</tissue>
    </source>
</reference>
<protein>
    <submittedName>
        <fullName evidence="2">Uncharacterized protein</fullName>
    </submittedName>
</protein>
<proteinExistence type="predicted"/>
<evidence type="ECO:0000313" key="2">
    <source>
        <dbReference type="EMBL" id="KAI0524655.1"/>
    </source>
</evidence>
<sequence>MKWLAPPSSAMVTLKRTNSLPSGANHCRRSTLSVIIVGNNRLLAHRSHLDRYFHSMKDVKDHLISKGLFAGYVVWNRHGEEHCIIGDCPTKEASGDTTKLKEGEATSEDIRTDDIDGLSRYILCPNDPFQNPAMEQNEFNTNEQNDHSEKFANLMQDVYNQNIRANALSLEKEYVFMFYSGGISLGKVMGDDGPKVTEEIKVNSRLALRTYGQAKEMTGRNTFKQAKKVVSRGGSSRESETPYTLIHPDSTCKQTQEENECSGTQ</sequence>
<dbReference type="Proteomes" id="UP000829196">
    <property type="component" value="Unassembled WGS sequence"/>
</dbReference>
<organism evidence="2 3">
    <name type="scientific">Dendrobium nobile</name>
    <name type="common">Orchid</name>
    <dbReference type="NCBI Taxonomy" id="94219"/>
    <lineage>
        <taxon>Eukaryota</taxon>
        <taxon>Viridiplantae</taxon>
        <taxon>Streptophyta</taxon>
        <taxon>Embryophyta</taxon>
        <taxon>Tracheophyta</taxon>
        <taxon>Spermatophyta</taxon>
        <taxon>Magnoliopsida</taxon>
        <taxon>Liliopsida</taxon>
        <taxon>Asparagales</taxon>
        <taxon>Orchidaceae</taxon>
        <taxon>Epidendroideae</taxon>
        <taxon>Malaxideae</taxon>
        <taxon>Dendrobiinae</taxon>
        <taxon>Dendrobium</taxon>
    </lineage>
</organism>
<keyword evidence="3" id="KW-1185">Reference proteome</keyword>
<gene>
    <name evidence="2" type="ORF">KFK09_004033</name>
</gene>
<name>A0A8T3C490_DENNO</name>